<dbReference type="PANTHER" id="PTHR43174:SF3">
    <property type="entry name" value="UDP-N-ACETYLGLUCOSAMINE 2-EPIMERASE"/>
    <property type="match status" value="1"/>
</dbReference>
<evidence type="ECO:0000313" key="3">
    <source>
        <dbReference type="Proteomes" id="UP000682843"/>
    </source>
</evidence>
<dbReference type="InterPro" id="IPR003331">
    <property type="entry name" value="UDP_GlcNAc_Epimerase_2_dom"/>
</dbReference>
<dbReference type="EMBL" id="CP036498">
    <property type="protein sequence ID" value="QUS39122.1"/>
    <property type="molecule type" value="Genomic_DNA"/>
</dbReference>
<dbReference type="EC" id="3.2.1.183" evidence="2"/>
<keyword evidence="2" id="KW-0326">Glycosidase</keyword>
<sequence length="394" mass="41626">MTRLLIVSSSRADLGGLSAVWRQTSGHPELETQVLLTGRHANRSTDYDAAIACLPAGIPVHVAGNDIGGRDAETAARAMGDSVTAIAGQLAEIAPDLLLVLGDRLDIAPAVFAAVPFNIPVAHIHGGELTLGAVDDRVRHAVSKLAHVHFASTTDAAERLCKMGEEPWRIHVTGAPGLDSLRQQNLVERRAFLASVGLPNEPFLLVTVHPETNVEKPLAAFEAVIEAIKQLGIQVLATAANADLNGALINESLQALSKVNSRVVYCDTLGAARYANAFAHAEAMLGNSSSGIIEAGMFGLPVVDVGGRQQGRARGANVAHVDADVKMVKAAVESALGRRFNPDEVSLYGDGHAGQRIAQELMRLPAKARLLLKDFHHGGARFSAPWTIQESLIA</sequence>
<feature type="domain" description="UDP-N-acetylglucosamine 2-epimerase" evidence="1">
    <location>
        <begin position="25"/>
        <end position="361"/>
    </location>
</feature>
<evidence type="ECO:0000313" key="2">
    <source>
        <dbReference type="EMBL" id="QUS39122.1"/>
    </source>
</evidence>
<dbReference type="PANTHER" id="PTHR43174">
    <property type="entry name" value="UDP-N-ACETYLGLUCOSAMINE 2-EPIMERASE"/>
    <property type="match status" value="1"/>
</dbReference>
<dbReference type="InterPro" id="IPR029767">
    <property type="entry name" value="WecB-like"/>
</dbReference>
<dbReference type="GO" id="GO:0016798">
    <property type="term" value="F:hydrolase activity, acting on glycosyl bonds"/>
    <property type="evidence" value="ECO:0007669"/>
    <property type="project" value="UniProtKB-KW"/>
</dbReference>
<evidence type="ECO:0000259" key="1">
    <source>
        <dbReference type="Pfam" id="PF02350"/>
    </source>
</evidence>
<dbReference type="InterPro" id="IPR020004">
    <property type="entry name" value="UDP-GlcNAc_Epase"/>
</dbReference>
<dbReference type="SUPFAM" id="SSF53756">
    <property type="entry name" value="UDP-Glycosyltransferase/glycogen phosphorylase"/>
    <property type="match status" value="1"/>
</dbReference>
<dbReference type="RefSeq" id="WP_211912667.1">
    <property type="nucleotide sequence ID" value="NZ_CP036498.1"/>
</dbReference>
<organism evidence="2 3">
    <name type="scientific">Tardiphaga alba</name>
    <dbReference type="NCBI Taxonomy" id="340268"/>
    <lineage>
        <taxon>Bacteria</taxon>
        <taxon>Pseudomonadati</taxon>
        <taxon>Pseudomonadota</taxon>
        <taxon>Alphaproteobacteria</taxon>
        <taxon>Hyphomicrobiales</taxon>
        <taxon>Nitrobacteraceae</taxon>
        <taxon>Tardiphaga</taxon>
    </lineage>
</organism>
<keyword evidence="2" id="KW-0378">Hydrolase</keyword>
<dbReference type="Gene3D" id="3.40.50.2000">
    <property type="entry name" value="Glycogen Phosphorylase B"/>
    <property type="match status" value="2"/>
</dbReference>
<gene>
    <name evidence="2" type="primary">neuC</name>
    <name evidence="2" type="ORF">RPMA_09940</name>
</gene>
<reference evidence="2 3" key="1">
    <citation type="submission" date="2019-02" db="EMBL/GenBank/DDBJ databases">
        <title>Emended description of the genus Rhodopseudomonas and description of Rhodopseudomonas albus sp. nov., a non-phototrophic, heavy-metal-tolerant bacterium isolated from garden soil.</title>
        <authorList>
            <person name="Bao Z."/>
            <person name="Cao W.W."/>
            <person name="Sato Y."/>
            <person name="Nishizawa T."/>
            <person name="Zhao J."/>
            <person name="Guo Y."/>
            <person name="Ohta H."/>
        </authorList>
    </citation>
    <scope>NUCLEOTIDE SEQUENCE [LARGE SCALE GENOMIC DNA]</scope>
    <source>
        <strain evidence="2 3">SK50-23</strain>
    </source>
</reference>
<dbReference type="Proteomes" id="UP000682843">
    <property type="component" value="Chromosome"/>
</dbReference>
<dbReference type="Pfam" id="PF02350">
    <property type="entry name" value="Epimerase_2"/>
    <property type="match status" value="1"/>
</dbReference>
<accession>A0ABX8A6R2</accession>
<name>A0ABX8A6R2_9BRAD</name>
<keyword evidence="3" id="KW-1185">Reference proteome</keyword>
<proteinExistence type="predicted"/>
<dbReference type="NCBIfam" id="TIGR03568">
    <property type="entry name" value="NeuC_NnaA"/>
    <property type="match status" value="1"/>
</dbReference>
<protein>
    <submittedName>
        <fullName evidence="2">UDP-N-acetylglucosamine 2-epimerase (Hydrolyzing)</fullName>
        <ecNumber evidence="2">3.2.1.183</ecNumber>
    </submittedName>
</protein>